<name>D2QG47_SPILD</name>
<keyword evidence="2" id="KW-1185">Reference proteome</keyword>
<dbReference type="EMBL" id="CP001769">
    <property type="protein sequence ID" value="ADB36654.1"/>
    <property type="molecule type" value="Genomic_DNA"/>
</dbReference>
<protein>
    <submittedName>
        <fullName evidence="1">Uncharacterized protein</fullName>
    </submittedName>
</protein>
<dbReference type="PROSITE" id="PS51257">
    <property type="entry name" value="PROKAR_LIPOPROTEIN"/>
    <property type="match status" value="1"/>
</dbReference>
<organism evidence="1 2">
    <name type="scientific">Spirosoma linguale (strain ATCC 33905 / DSM 74 / LMG 10896 / Claus 1)</name>
    <dbReference type="NCBI Taxonomy" id="504472"/>
    <lineage>
        <taxon>Bacteria</taxon>
        <taxon>Pseudomonadati</taxon>
        <taxon>Bacteroidota</taxon>
        <taxon>Cytophagia</taxon>
        <taxon>Cytophagales</taxon>
        <taxon>Cytophagaceae</taxon>
        <taxon>Spirosoma</taxon>
    </lineage>
</organism>
<dbReference type="HOGENOM" id="CLU_782809_0_0_10"/>
<evidence type="ECO:0000313" key="2">
    <source>
        <dbReference type="Proteomes" id="UP000002028"/>
    </source>
</evidence>
<proteinExistence type="predicted"/>
<evidence type="ECO:0000313" key="1">
    <source>
        <dbReference type="EMBL" id="ADB36654.1"/>
    </source>
</evidence>
<sequence>MKVVRHTGHLLLLCLVLSCMKPQQEEDQTQYIEREVSAIDSLLRNEAFTLAIAQSQNAAYYTGLGETAPSFLLPGEDTANVPVSRRVQKVATNLAGFYALECGLGALSAKTGHKPTDILQSIVSNQADSATVLLLSRFANATWKTGQPFHGLERIKRPIFRVVSLLPPNEVRKDYDQILAASGTLLTAMQDVGSNSLEVQMQKLRSLLHDESFAVRMATAQDAAYYTAQKKTAPPFLTSDEEKATVMTSIKEQKIATNVAGFYALECGLNYLVTTQGKRPSTILNAIVSDSISREDRDLLCRFANATWKASQPFRGLKRISRATFTPFYFLSEADIDKDWVQVKAAAKRVLAAL</sequence>
<gene>
    <name evidence="1" type="ordered locus">Slin_0590</name>
</gene>
<dbReference type="KEGG" id="sli:Slin_0590"/>
<reference evidence="1 2" key="1">
    <citation type="journal article" date="2010" name="Stand. Genomic Sci.">
        <title>Complete genome sequence of Spirosoma linguale type strain (1).</title>
        <authorList>
            <person name="Lail K."/>
            <person name="Sikorski J."/>
            <person name="Saunders E."/>
            <person name="Lapidus A."/>
            <person name="Glavina Del Rio T."/>
            <person name="Copeland A."/>
            <person name="Tice H."/>
            <person name="Cheng J.-F."/>
            <person name="Lucas S."/>
            <person name="Nolan M."/>
            <person name="Bruce D."/>
            <person name="Goodwin L."/>
            <person name="Pitluck S."/>
            <person name="Ivanova N."/>
            <person name="Mavromatis K."/>
            <person name="Ovchinnikova G."/>
            <person name="Pati A."/>
            <person name="Chen A."/>
            <person name="Palaniappan K."/>
            <person name="Land M."/>
            <person name="Hauser L."/>
            <person name="Chang Y.-J."/>
            <person name="Jeffries C.D."/>
            <person name="Chain P."/>
            <person name="Brettin T."/>
            <person name="Detter J.C."/>
            <person name="Schuetze A."/>
            <person name="Rohde M."/>
            <person name="Tindall B.J."/>
            <person name="Goeker M."/>
            <person name="Bristow J."/>
            <person name="Eisen J.A."/>
            <person name="Markowitz V."/>
            <person name="Hugenholtz P."/>
            <person name="Kyrpides N.C."/>
            <person name="Klenk H.-P."/>
            <person name="Chen F."/>
        </authorList>
    </citation>
    <scope>NUCLEOTIDE SEQUENCE [LARGE SCALE GENOMIC DNA]</scope>
    <source>
        <strain evidence="2">ATCC 33905 / DSM 74 / LMG 10896 / Claus 1</strain>
    </source>
</reference>
<dbReference type="AlphaFoldDB" id="D2QG47"/>
<dbReference type="Proteomes" id="UP000002028">
    <property type="component" value="Chromosome"/>
</dbReference>
<accession>D2QG47</accession>